<comment type="similarity">
    <text evidence="2">Belongs to the AAE transporter (TC 2.A.81) family.</text>
</comment>
<dbReference type="InterPro" id="IPR006512">
    <property type="entry name" value="YidE_YbjL"/>
</dbReference>
<accession>A0ABS5UAY1</accession>
<comment type="caution">
    <text evidence="10">The sequence shown here is derived from an EMBL/GenBank/DDBJ whole genome shotgun (WGS) entry which is preliminary data.</text>
</comment>
<sequence length="546" mass="58924">MIKILIENPLILLFLVAAIGYPLGHIRIGGSSLGVAAVLFVGLAIGSLDPNMKLPEIIYVLGLALFVYTVGLSSGPSFTASLLREGLRNNLLIAGILIFVAALTVVVQKIFHLKATITVGMFAGSFTNTPALAGALETIKHLAPKETLNQLVTEPVVGYSIAYPMGVIGVVIAISIAQKLWNIDYVKEAKSLRMFGSLNEVLNVRTARVRNQEALAATIEELNEKHDWHVMFGRIKRKGRFLMANPSARFELDDQVAVVGVEEDLDAAMNFLGGQSSEDIHFERSEFDTRRIFVSNPKVVGRKIKTLHLNEQHGAMITRIRRGDADFLAHGDTILELGDRVRVLAPRDNMNAVSDYFGDSYRAVSEVDILTFSFGLALGLLLGIIPIPLPGGITFRLGFAGGPLIVALILGTIGRTGKLVWTLPYSANMTLRQIGLVFFLAGIGTRAGYGFLSTFTNGGGITIFLAGAVLTLIAAVTTLWIGHRLMRIPMSLLIGMVAGLFTQPAVLGYALEQTDNDLPNIGYASVYPMAMIAKILLAQALLSIVT</sequence>
<keyword evidence="3" id="KW-0813">Transport</keyword>
<evidence type="ECO:0000313" key="10">
    <source>
        <dbReference type="EMBL" id="MBT1072836.1"/>
    </source>
</evidence>
<dbReference type="Proteomes" id="UP000784128">
    <property type="component" value="Unassembled WGS sequence"/>
</dbReference>
<keyword evidence="7 8" id="KW-0472">Membrane</keyword>
<feature type="transmembrane region" description="Helical" evidence="8">
    <location>
        <begin position="458"/>
        <end position="480"/>
    </location>
</feature>
<dbReference type="InterPro" id="IPR050144">
    <property type="entry name" value="AAE_transporter"/>
</dbReference>
<evidence type="ECO:0000259" key="9">
    <source>
        <dbReference type="PROSITE" id="PS51202"/>
    </source>
</evidence>
<feature type="transmembrane region" description="Helical" evidence="8">
    <location>
        <begin position="434"/>
        <end position="452"/>
    </location>
</feature>
<feature type="transmembrane region" description="Helical" evidence="8">
    <location>
        <begin position="492"/>
        <end position="511"/>
    </location>
</feature>
<feature type="transmembrane region" description="Helical" evidence="8">
    <location>
        <begin position="523"/>
        <end position="545"/>
    </location>
</feature>
<evidence type="ECO:0000313" key="11">
    <source>
        <dbReference type="Proteomes" id="UP000784128"/>
    </source>
</evidence>
<keyword evidence="4" id="KW-1003">Cell membrane</keyword>
<proteinExistence type="inferred from homology"/>
<organism evidence="10 11">
    <name type="scientific">Pelotalea chapellei</name>
    <dbReference type="NCBI Taxonomy" id="44671"/>
    <lineage>
        <taxon>Bacteria</taxon>
        <taxon>Pseudomonadati</taxon>
        <taxon>Thermodesulfobacteriota</taxon>
        <taxon>Desulfuromonadia</taxon>
        <taxon>Geobacterales</taxon>
        <taxon>Geobacteraceae</taxon>
        <taxon>Pelotalea</taxon>
    </lineage>
</organism>
<protein>
    <submittedName>
        <fullName evidence="10">Transporter</fullName>
    </submittedName>
</protein>
<keyword evidence="11" id="KW-1185">Reference proteome</keyword>
<evidence type="ECO:0000256" key="7">
    <source>
        <dbReference type="ARBA" id="ARBA00023136"/>
    </source>
</evidence>
<dbReference type="InterPro" id="IPR036721">
    <property type="entry name" value="RCK_C_sf"/>
</dbReference>
<feature type="transmembrane region" description="Helical" evidence="8">
    <location>
        <begin position="156"/>
        <end position="177"/>
    </location>
</feature>
<gene>
    <name evidence="10" type="ORF">KJB30_13655</name>
</gene>
<feature type="transmembrane region" description="Helical" evidence="8">
    <location>
        <begin position="12"/>
        <end position="45"/>
    </location>
</feature>
<evidence type="ECO:0000256" key="4">
    <source>
        <dbReference type="ARBA" id="ARBA00022475"/>
    </source>
</evidence>
<feature type="transmembrane region" description="Helical" evidence="8">
    <location>
        <begin position="57"/>
        <end position="79"/>
    </location>
</feature>
<dbReference type="NCBIfam" id="TIGR01625">
    <property type="entry name" value="YidE_YbjL_dupl"/>
    <property type="match status" value="2"/>
</dbReference>
<evidence type="ECO:0000256" key="8">
    <source>
        <dbReference type="SAM" id="Phobius"/>
    </source>
</evidence>
<feature type="transmembrane region" description="Helical" evidence="8">
    <location>
        <begin position="91"/>
        <end position="111"/>
    </location>
</feature>
<dbReference type="PROSITE" id="PS51202">
    <property type="entry name" value="RCK_C"/>
    <property type="match status" value="2"/>
</dbReference>
<dbReference type="Pfam" id="PF02080">
    <property type="entry name" value="TrkA_C"/>
    <property type="match status" value="1"/>
</dbReference>
<dbReference type="PANTHER" id="PTHR30445">
    <property type="entry name" value="K(+)_H(+) ANTIPORTER SUBUNIT KHTT"/>
    <property type="match status" value="1"/>
</dbReference>
<dbReference type="Pfam" id="PF06826">
    <property type="entry name" value="Asp-Al_Ex"/>
    <property type="match status" value="2"/>
</dbReference>
<dbReference type="RefSeq" id="WP_214300232.1">
    <property type="nucleotide sequence ID" value="NZ_JAHDYS010000013.1"/>
</dbReference>
<comment type="subcellular location">
    <subcellularLocation>
        <location evidence="1">Cell membrane</location>
        <topology evidence="1">Multi-pass membrane protein</topology>
    </subcellularLocation>
</comment>
<feature type="domain" description="RCK C-terminal" evidence="9">
    <location>
        <begin position="192"/>
        <end position="274"/>
    </location>
</feature>
<evidence type="ECO:0000256" key="6">
    <source>
        <dbReference type="ARBA" id="ARBA00022989"/>
    </source>
</evidence>
<dbReference type="PANTHER" id="PTHR30445:SF3">
    <property type="entry name" value="TRANSPORT PROTEIN YIDE-RELATED"/>
    <property type="match status" value="1"/>
</dbReference>
<feature type="transmembrane region" description="Helical" evidence="8">
    <location>
        <begin position="369"/>
        <end position="387"/>
    </location>
</feature>
<reference evidence="10 11" key="1">
    <citation type="submission" date="2021-05" db="EMBL/GenBank/DDBJ databases">
        <title>The draft genome of Geobacter chapellei DSM 13688.</title>
        <authorList>
            <person name="Xu Z."/>
            <person name="Masuda Y."/>
            <person name="Itoh H."/>
            <person name="Senoo K."/>
        </authorList>
    </citation>
    <scope>NUCLEOTIDE SEQUENCE [LARGE SCALE GENOMIC DNA]</scope>
    <source>
        <strain evidence="10 11">DSM 13688</strain>
    </source>
</reference>
<dbReference type="Gene3D" id="3.30.70.1450">
    <property type="entry name" value="Regulator of K+ conductance, C-terminal domain"/>
    <property type="match status" value="2"/>
</dbReference>
<evidence type="ECO:0000256" key="1">
    <source>
        <dbReference type="ARBA" id="ARBA00004651"/>
    </source>
</evidence>
<evidence type="ECO:0000256" key="5">
    <source>
        <dbReference type="ARBA" id="ARBA00022692"/>
    </source>
</evidence>
<keyword evidence="5 8" id="KW-0812">Transmembrane</keyword>
<keyword evidence="6 8" id="KW-1133">Transmembrane helix</keyword>
<dbReference type="EMBL" id="JAHDYS010000013">
    <property type="protein sequence ID" value="MBT1072836.1"/>
    <property type="molecule type" value="Genomic_DNA"/>
</dbReference>
<name>A0ABS5UAY1_9BACT</name>
<evidence type="ECO:0000256" key="3">
    <source>
        <dbReference type="ARBA" id="ARBA00022448"/>
    </source>
</evidence>
<dbReference type="SUPFAM" id="SSF116726">
    <property type="entry name" value="TrkA C-terminal domain-like"/>
    <property type="match status" value="2"/>
</dbReference>
<feature type="transmembrane region" description="Helical" evidence="8">
    <location>
        <begin position="393"/>
        <end position="413"/>
    </location>
</feature>
<evidence type="ECO:0000256" key="2">
    <source>
        <dbReference type="ARBA" id="ARBA00009854"/>
    </source>
</evidence>
<dbReference type="InterPro" id="IPR006037">
    <property type="entry name" value="RCK_C"/>
</dbReference>
<feature type="domain" description="RCK C-terminal" evidence="9">
    <location>
        <begin position="275"/>
        <end position="359"/>
    </location>
</feature>